<sequence>MPAYDECYLDSMITKTRYLFKLIGRNCSDPFLMISKYMKCDYRKYMDMGNPMYLNKTPKQIMEELGVSIQSGHETDEKYDEFILEWMADIYVYMQWEYDLSSSEIVEKLTPEKLYKQYYPLHETSVENGVRKLLSM</sequence>
<name>A0ABX2IDK9_BLAHA</name>
<comment type="caution">
    <text evidence="1">The sequence shown here is derived from an EMBL/GenBank/DDBJ whole genome shotgun (WGS) entry which is preliminary data.</text>
</comment>
<organism evidence="1 2">
    <name type="scientific">Blautia hansenii</name>
    <name type="common">Ruminococcus hansenii</name>
    <dbReference type="NCBI Taxonomy" id="1322"/>
    <lineage>
        <taxon>Bacteria</taxon>
        <taxon>Bacillati</taxon>
        <taxon>Bacillota</taxon>
        <taxon>Clostridia</taxon>
        <taxon>Lachnospirales</taxon>
        <taxon>Lachnospiraceae</taxon>
        <taxon>Blautia</taxon>
    </lineage>
</organism>
<dbReference type="EMBL" id="JAAITA010000018">
    <property type="protein sequence ID" value="NSJ86903.1"/>
    <property type="molecule type" value="Genomic_DNA"/>
</dbReference>
<evidence type="ECO:0000313" key="2">
    <source>
        <dbReference type="Proteomes" id="UP000822142"/>
    </source>
</evidence>
<keyword evidence="2" id="KW-1185">Reference proteome</keyword>
<evidence type="ECO:0000313" key="1">
    <source>
        <dbReference type="EMBL" id="NSJ86903.1"/>
    </source>
</evidence>
<protein>
    <submittedName>
        <fullName evidence="1">Uncharacterized protein</fullName>
    </submittedName>
</protein>
<gene>
    <name evidence="1" type="ORF">G5A70_12135</name>
</gene>
<reference evidence="1 2" key="1">
    <citation type="journal article" date="2020" name="Cell Host Microbe">
        <title>Functional and Genomic Variation between Human-Derived Isolates of Lachnospiraceae Reveals Inter- and Intra-Species Diversity.</title>
        <authorList>
            <person name="Sorbara M.T."/>
            <person name="Littmann E.R."/>
            <person name="Fontana E."/>
            <person name="Moody T.U."/>
            <person name="Kohout C.E."/>
            <person name="Gjonbalaj M."/>
            <person name="Eaton V."/>
            <person name="Seok R."/>
            <person name="Leiner I.M."/>
            <person name="Pamer E.G."/>
        </authorList>
    </citation>
    <scope>NUCLEOTIDE SEQUENCE [LARGE SCALE GENOMIC DNA]</scope>
    <source>
        <strain evidence="1 2">MSK.15.26</strain>
    </source>
</reference>
<accession>A0ABX2IDK9</accession>
<dbReference type="Proteomes" id="UP000822142">
    <property type="component" value="Unassembled WGS sequence"/>
</dbReference>
<proteinExistence type="predicted"/>
<dbReference type="RefSeq" id="WP_173749900.1">
    <property type="nucleotide sequence ID" value="NZ_JAAITA010000018.1"/>
</dbReference>